<dbReference type="InterPro" id="IPR001492">
    <property type="entry name" value="Flagellin"/>
</dbReference>
<reference evidence="2" key="1">
    <citation type="submission" date="2016-11" db="EMBL/GenBank/DDBJ databases">
        <authorList>
            <person name="Varghese N."/>
            <person name="Submissions S."/>
        </authorList>
    </citation>
    <scope>NUCLEOTIDE SEQUENCE [LARGE SCALE GENOMIC DNA]</scope>
    <source>
        <strain evidence="2">GAS401</strain>
    </source>
</reference>
<dbReference type="AlphaFoldDB" id="A0A1M7UIS9"/>
<keyword evidence="1" id="KW-0969">Cilium</keyword>
<proteinExistence type="predicted"/>
<dbReference type="PANTHER" id="PTHR42792">
    <property type="entry name" value="FLAGELLIN"/>
    <property type="match status" value="1"/>
</dbReference>
<gene>
    <name evidence="1" type="ORF">SAMN05444170_5294</name>
</gene>
<evidence type="ECO:0000313" key="1">
    <source>
        <dbReference type="EMBL" id="SHN82858.1"/>
    </source>
</evidence>
<dbReference type="GO" id="GO:0005198">
    <property type="term" value="F:structural molecule activity"/>
    <property type="evidence" value="ECO:0007669"/>
    <property type="project" value="InterPro"/>
</dbReference>
<dbReference type="SUPFAM" id="SSF64518">
    <property type="entry name" value="Phase 1 flagellin"/>
    <property type="match status" value="1"/>
</dbReference>
<dbReference type="PANTHER" id="PTHR42792:SF1">
    <property type="entry name" value="FLAGELLAR HOOK-ASSOCIATED PROTEIN 3"/>
    <property type="match status" value="1"/>
</dbReference>
<dbReference type="EMBL" id="LT670849">
    <property type="protein sequence ID" value="SHN82858.1"/>
    <property type="molecule type" value="Genomic_DNA"/>
</dbReference>
<dbReference type="Proteomes" id="UP000184096">
    <property type="component" value="Chromosome I"/>
</dbReference>
<dbReference type="RefSeq" id="WP_072822350.1">
    <property type="nucleotide sequence ID" value="NZ_LT670849.1"/>
</dbReference>
<accession>A0A1M7UIS9</accession>
<dbReference type="GO" id="GO:0009288">
    <property type="term" value="C:bacterial-type flagellum"/>
    <property type="evidence" value="ECO:0007669"/>
    <property type="project" value="InterPro"/>
</dbReference>
<keyword evidence="1" id="KW-0282">Flagellum</keyword>
<organism evidence="1 2">
    <name type="scientific">Bradyrhizobium erythrophlei</name>
    <dbReference type="NCBI Taxonomy" id="1437360"/>
    <lineage>
        <taxon>Bacteria</taxon>
        <taxon>Pseudomonadati</taxon>
        <taxon>Pseudomonadota</taxon>
        <taxon>Alphaproteobacteria</taxon>
        <taxon>Hyphomicrobiales</taxon>
        <taxon>Nitrobacteraceae</taxon>
        <taxon>Bradyrhizobium</taxon>
    </lineage>
</organism>
<protein>
    <submittedName>
        <fullName evidence="1">Flagellin FlgL</fullName>
    </submittedName>
</protein>
<dbReference type="OrthoDB" id="7312911at2"/>
<evidence type="ECO:0000313" key="2">
    <source>
        <dbReference type="Proteomes" id="UP000184096"/>
    </source>
</evidence>
<name>A0A1M7UIS9_9BRAD</name>
<keyword evidence="1" id="KW-0966">Cell projection</keyword>
<sequence>MSINSIGFNNSLFGQAVQNLNSQLTNLSTQLATGEKSTTYSGMGLNEGFAIAARSQLSNISAFTTTITNVNTSIGAANTALQSLSNISTAVKNDAASTPQDLNSTGQTVGQQNALSQLSSVVGILNTQAGDRFLFSGSAIDTPAVADVNTILNGTGTKAGLKQLIAERAQADGTTGLGRLVISSPTTSGGTTSFSVAEDAAGSPFGLKLSTVTSNLTGATVTGPAGSPAAVSFSFGATNPNPGDQVTLNFNLPDGTTSSVTLTASNTTPAPANTFAIGSTPAQTAANLNSALNTAIGTVANTDLVAASAVAAGNDFFDPSSSATGSVATNQQTPAAPITSATKLSGTAPSDSLTAGFQNGDSISVNGTAITFSTSSPTSLTGPTYNINPTTGTVGNLLSAIDSITGTTTPSSIDGGAITLNTPNAASFSISGTTANATSALSSLGFSSSPITAPQPPLRVSGSPLSSATSLVNGSASTVAWYTGNSSADPRASSNARIDSGITVNYGAQANEQAIRQQLEGIAVYAAVSFSPTAANSPKQAAALSLRISNNLTSQPGQQTIADIQTDYAAAQTQMQAASARQSQTQTVLQNLVDSTETVSTDQVASEILQLQTTLSASYQTTSILAGLSLTKFLAPGG</sequence>
<keyword evidence="2" id="KW-1185">Reference proteome</keyword>